<evidence type="ECO:0000256" key="3">
    <source>
        <dbReference type="ARBA" id="ARBA00022679"/>
    </source>
</evidence>
<comment type="similarity">
    <text evidence="2 6">Belongs to the FPP/GGPP synthase family.</text>
</comment>
<keyword evidence="3 6" id="KW-0808">Transferase</keyword>
<evidence type="ECO:0000256" key="4">
    <source>
        <dbReference type="ARBA" id="ARBA00022723"/>
    </source>
</evidence>
<dbReference type="Proteomes" id="UP001317322">
    <property type="component" value="Chromosome"/>
</dbReference>
<evidence type="ECO:0000256" key="2">
    <source>
        <dbReference type="ARBA" id="ARBA00006706"/>
    </source>
</evidence>
<dbReference type="SFLD" id="SFLDS00005">
    <property type="entry name" value="Isoprenoid_Synthase_Type_I"/>
    <property type="match status" value="1"/>
</dbReference>
<dbReference type="Pfam" id="PF00348">
    <property type="entry name" value="polyprenyl_synt"/>
    <property type="match status" value="1"/>
</dbReference>
<dbReference type="EMBL" id="CP101989">
    <property type="protein sequence ID" value="UUI64616.1"/>
    <property type="molecule type" value="Genomic_DNA"/>
</dbReference>
<proteinExistence type="inferred from homology"/>
<dbReference type="InterPro" id="IPR000092">
    <property type="entry name" value="Polyprenyl_synt"/>
</dbReference>
<dbReference type="Gene3D" id="1.10.600.10">
    <property type="entry name" value="Farnesyl Diphosphate Synthase"/>
    <property type="match status" value="1"/>
</dbReference>
<dbReference type="PANTHER" id="PTHR12001">
    <property type="entry name" value="GERANYLGERANYL PYROPHOSPHATE SYNTHASE"/>
    <property type="match status" value="1"/>
</dbReference>
<dbReference type="InterPro" id="IPR033749">
    <property type="entry name" value="Polyprenyl_synt_CS"/>
</dbReference>
<gene>
    <name evidence="7" type="ORF">NP075_16070</name>
</gene>
<dbReference type="PANTHER" id="PTHR12001:SF85">
    <property type="entry name" value="SHORT CHAIN ISOPRENYL DIPHOSPHATE SYNTHASE"/>
    <property type="match status" value="1"/>
</dbReference>
<dbReference type="RefSeq" id="WP_256791231.1">
    <property type="nucleotide sequence ID" value="NZ_CP101989.1"/>
</dbReference>
<evidence type="ECO:0000256" key="6">
    <source>
        <dbReference type="RuleBase" id="RU004466"/>
    </source>
</evidence>
<dbReference type="SUPFAM" id="SSF48576">
    <property type="entry name" value="Terpenoid synthases"/>
    <property type="match status" value="1"/>
</dbReference>
<dbReference type="PROSITE" id="PS00444">
    <property type="entry name" value="POLYPRENYL_SYNTHASE_2"/>
    <property type="match status" value="1"/>
</dbReference>
<dbReference type="InterPro" id="IPR008949">
    <property type="entry name" value="Isoprenoid_synthase_dom_sf"/>
</dbReference>
<accession>A0ABY5K5C7</accession>
<evidence type="ECO:0000256" key="5">
    <source>
        <dbReference type="ARBA" id="ARBA00022842"/>
    </source>
</evidence>
<dbReference type="PROSITE" id="PS00723">
    <property type="entry name" value="POLYPRENYL_SYNTHASE_1"/>
    <property type="match status" value="1"/>
</dbReference>
<keyword evidence="5" id="KW-0460">Magnesium</keyword>
<reference evidence="7 8" key="1">
    <citation type="submission" date="2022-07" db="EMBL/GenBank/DDBJ databases">
        <title>Novel species in genus cellulomonas.</title>
        <authorList>
            <person name="Ye L."/>
        </authorList>
    </citation>
    <scope>NUCLEOTIDE SEQUENCE [LARGE SCALE GENOMIC DNA]</scope>
    <source>
        <strain evidence="8">zg-Y908</strain>
    </source>
</reference>
<keyword evidence="4" id="KW-0479">Metal-binding</keyword>
<organism evidence="7 8">
    <name type="scientific">Cellulomonas wangsupingiae</name>
    <dbReference type="NCBI Taxonomy" id="2968085"/>
    <lineage>
        <taxon>Bacteria</taxon>
        <taxon>Bacillati</taxon>
        <taxon>Actinomycetota</taxon>
        <taxon>Actinomycetes</taxon>
        <taxon>Micrococcales</taxon>
        <taxon>Cellulomonadaceae</taxon>
        <taxon>Cellulomonas</taxon>
    </lineage>
</organism>
<evidence type="ECO:0000256" key="1">
    <source>
        <dbReference type="ARBA" id="ARBA00001946"/>
    </source>
</evidence>
<sequence>MPERGTVAAEAGPGGPAAELDAYVARVEDEVARRLRPRPGAGVLGPHADAVVGEVRRLALAPGKRMRPRWVRAAFGAAGGTAPLDDVVLLGAALELYHCAALIHDDVIDGADLRRGQASSHRWWADAHRASRWRGDADDFGRSVAILAGCLALGAADTVVAGLPPALQPHWAAMRTATVVGEFAELYATACGDDGPGVMAEVARLKTSHYSVVTPLLMGAVLAARDELQEPLREFGEAVGEAFQLCDDLLDATGTSLTAAKSTGVDAAAGRSTGLLARLTAWEPAIAAEPDMVRRHGLARVLLQDPAVLGRVRSTIDDLLDRAGAALDGAALDPGWDAVLRAAAARLVQAPVAAVDAHV</sequence>
<evidence type="ECO:0000313" key="8">
    <source>
        <dbReference type="Proteomes" id="UP001317322"/>
    </source>
</evidence>
<protein>
    <submittedName>
        <fullName evidence="7">Polyprenyl synthetase family protein</fullName>
    </submittedName>
</protein>
<name>A0ABY5K5C7_9CELL</name>
<evidence type="ECO:0000313" key="7">
    <source>
        <dbReference type="EMBL" id="UUI64616.1"/>
    </source>
</evidence>
<comment type="cofactor">
    <cofactor evidence="1">
        <name>Mg(2+)</name>
        <dbReference type="ChEBI" id="CHEBI:18420"/>
    </cofactor>
</comment>
<keyword evidence="8" id="KW-1185">Reference proteome</keyword>